<name>A0A073ILF0_9BACT</name>
<evidence type="ECO:0000313" key="3">
    <source>
        <dbReference type="Proteomes" id="UP000027665"/>
    </source>
</evidence>
<dbReference type="RefSeq" id="WP_051682939.1">
    <property type="nucleotide sequence ID" value="NZ_JMKI01000060.1"/>
</dbReference>
<dbReference type="InterPro" id="IPR025484">
    <property type="entry name" value="DUF4376"/>
</dbReference>
<evidence type="ECO:0000259" key="1">
    <source>
        <dbReference type="Pfam" id="PF14301"/>
    </source>
</evidence>
<evidence type="ECO:0000313" key="2">
    <source>
        <dbReference type="EMBL" id="KEJ91143.1"/>
    </source>
</evidence>
<dbReference type="STRING" id="2754.EH55_13280"/>
<dbReference type="eggNOG" id="ENOG503354M">
    <property type="taxonomic scope" value="Bacteria"/>
</dbReference>
<comment type="caution">
    <text evidence="2">The sequence shown here is derived from an EMBL/GenBank/DDBJ whole genome shotgun (WGS) entry which is preliminary data.</text>
</comment>
<gene>
    <name evidence="2" type="ORF">EH55_13280</name>
</gene>
<protein>
    <recommendedName>
        <fullName evidence="1">DUF4376 domain-containing protein</fullName>
    </recommendedName>
</protein>
<proteinExistence type="predicted"/>
<reference evidence="2 3" key="1">
    <citation type="submission" date="2014-04" db="EMBL/GenBank/DDBJ databases">
        <title>Draft Genome Sequence of Synergistes jonesii.</title>
        <authorList>
            <person name="Coil D.A."/>
            <person name="Eisen J.A."/>
            <person name="Holland-Moritz H.E."/>
        </authorList>
    </citation>
    <scope>NUCLEOTIDE SEQUENCE [LARGE SCALE GENOMIC DNA]</scope>
    <source>
        <strain evidence="2 3">78-1</strain>
    </source>
</reference>
<dbReference type="Proteomes" id="UP000027665">
    <property type="component" value="Unassembled WGS sequence"/>
</dbReference>
<accession>A0A073ILF0</accession>
<keyword evidence="3" id="KW-1185">Reference proteome</keyword>
<organism evidence="2 3">
    <name type="scientific">Synergistes jonesii</name>
    <dbReference type="NCBI Taxonomy" id="2754"/>
    <lineage>
        <taxon>Bacteria</taxon>
        <taxon>Thermotogati</taxon>
        <taxon>Synergistota</taxon>
        <taxon>Synergistia</taxon>
        <taxon>Synergistales</taxon>
        <taxon>Synergistaceae</taxon>
        <taxon>Synergistes</taxon>
    </lineage>
</organism>
<dbReference type="GeneID" id="90984840"/>
<feature type="domain" description="DUF4376" evidence="1">
    <location>
        <begin position="82"/>
        <end position="186"/>
    </location>
</feature>
<dbReference type="AlphaFoldDB" id="A0A073ILF0"/>
<dbReference type="Pfam" id="PF14301">
    <property type="entry name" value="DUF4376"/>
    <property type="match status" value="1"/>
</dbReference>
<sequence length="192" mass="20696">MYAVYVKIDGERNITMVNSDTFLGDPVPEGWIKVDEGTGDAYFLAQNNYLPQPLVTDDGKYRWRLDGSGQIVENDLTPTLDELKAVKRAEIAAARYAAEIAGIALNGALIRTDRESQALITGAALAASQSEDETYSVTWKAKSGFVTLSAAQVIAVAQAVRQHVQSSFDREAALQAAIDAAATEAELNGITW</sequence>
<dbReference type="EMBL" id="JMKI01000060">
    <property type="protein sequence ID" value="KEJ91143.1"/>
    <property type="molecule type" value="Genomic_DNA"/>
</dbReference>